<gene>
    <name evidence="1" type="ORF">QAD02_006606</name>
</gene>
<dbReference type="EMBL" id="CM056744">
    <property type="protein sequence ID" value="KAJ8664944.1"/>
    <property type="molecule type" value="Genomic_DNA"/>
</dbReference>
<accession>A0ACC2N1B9</accession>
<reference evidence="1" key="1">
    <citation type="submission" date="2023-04" db="EMBL/GenBank/DDBJ databases">
        <title>A chromosome-level genome assembly of the parasitoid wasp Eretmocerus hayati.</title>
        <authorList>
            <person name="Zhong Y."/>
            <person name="Liu S."/>
            <person name="Liu Y."/>
        </authorList>
    </citation>
    <scope>NUCLEOTIDE SEQUENCE</scope>
    <source>
        <strain evidence="1">ZJU_SS_LIU_2023</strain>
    </source>
</reference>
<sequence length="629" mass="71914">MHYSSWKVLTIEFALLLIIFSSGSTSNGYEFIIDYSIHKGSTHLVGFTCDILQDDIILLKTLSKVGVRVAIHKKKDRSIDYLIKSKYHRIGIFLDTRCYDAATVSTALTEASDHRFYNELHYWLIIGSDLDYVLQVVDDQAFGTSTDFTIAVVSQNTMSMELYDVYNPFKGANGSLHVSSYGHWTRTDGLKISLSGTKLSRRSNLEGLVLRTGFFKSKYRPKEVPIEVYLSSPEVNTIDGFSRFGYTVLKCVSEMFNFGLDVKEFSKWEKGDHLGPISRALNNNDIDVTGGSLLIDQPRLKMVKYVYPSWPFRTCFILRSPQPEEIKFERIFHPFTSHVWYLMMAFVLISSIILCVTLSFENDSNSIIQRCSTASLTSIGLLCQQGTDLVMGRISTRVIIFTIICFSYLLFNYYTSIVVSIRLSEPIFKINDSLNELRKTGFRAASDHLIYFDYLMKREDRWETNIFYTERFMKIPEDERFMPAMKGVKFVQGGGFAYHAHPEVVYPFINRWFNNLQICELTEISLARLTYTATAVTYNSTLVELMKVGFARLSEAGIRRRQLNRLTARKPICLQDLRVSSISAYEFAPLLIALLVGIVLALGILIVEQLTHRIHQADLGIDIEQVDGY</sequence>
<organism evidence="1 2">
    <name type="scientific">Eretmocerus hayati</name>
    <dbReference type="NCBI Taxonomy" id="131215"/>
    <lineage>
        <taxon>Eukaryota</taxon>
        <taxon>Metazoa</taxon>
        <taxon>Ecdysozoa</taxon>
        <taxon>Arthropoda</taxon>
        <taxon>Hexapoda</taxon>
        <taxon>Insecta</taxon>
        <taxon>Pterygota</taxon>
        <taxon>Neoptera</taxon>
        <taxon>Endopterygota</taxon>
        <taxon>Hymenoptera</taxon>
        <taxon>Apocrita</taxon>
        <taxon>Proctotrupomorpha</taxon>
        <taxon>Chalcidoidea</taxon>
        <taxon>Aphelinidae</taxon>
        <taxon>Aphelininae</taxon>
        <taxon>Eretmocerus</taxon>
    </lineage>
</organism>
<dbReference type="Proteomes" id="UP001239111">
    <property type="component" value="Chromosome 4"/>
</dbReference>
<proteinExistence type="predicted"/>
<evidence type="ECO:0000313" key="1">
    <source>
        <dbReference type="EMBL" id="KAJ8664944.1"/>
    </source>
</evidence>
<keyword evidence="2" id="KW-1185">Reference proteome</keyword>
<name>A0ACC2N1B9_9HYME</name>
<evidence type="ECO:0000313" key="2">
    <source>
        <dbReference type="Proteomes" id="UP001239111"/>
    </source>
</evidence>
<protein>
    <submittedName>
        <fullName evidence="1">Uncharacterized protein</fullName>
    </submittedName>
</protein>
<comment type="caution">
    <text evidence="1">The sequence shown here is derived from an EMBL/GenBank/DDBJ whole genome shotgun (WGS) entry which is preliminary data.</text>
</comment>